<dbReference type="PANTHER" id="PTHR43214:SF42">
    <property type="entry name" value="TRANSCRIPTIONAL REGULATORY PROTEIN DESR"/>
    <property type="match status" value="1"/>
</dbReference>
<dbReference type="RefSeq" id="WP_345571419.1">
    <property type="nucleotide sequence ID" value="NZ_BAABDQ010000026.1"/>
</dbReference>
<evidence type="ECO:0000256" key="2">
    <source>
        <dbReference type="PROSITE-ProRule" id="PRU00169"/>
    </source>
</evidence>
<evidence type="ECO:0000259" key="4">
    <source>
        <dbReference type="PROSITE" id="PS50110"/>
    </source>
</evidence>
<feature type="modified residue" description="4-aspartylphosphate" evidence="2">
    <location>
        <position position="57"/>
    </location>
</feature>
<dbReference type="InterPro" id="IPR016032">
    <property type="entry name" value="Sig_transdc_resp-reg_C-effctor"/>
</dbReference>
<evidence type="ECO:0000313" key="6">
    <source>
        <dbReference type="Proteomes" id="UP001500630"/>
    </source>
</evidence>
<dbReference type="InterPro" id="IPR000792">
    <property type="entry name" value="Tscrpt_reg_LuxR_C"/>
</dbReference>
<reference evidence="6" key="1">
    <citation type="journal article" date="2019" name="Int. J. Syst. Evol. Microbiol.">
        <title>The Global Catalogue of Microorganisms (GCM) 10K type strain sequencing project: providing services to taxonomists for standard genome sequencing and annotation.</title>
        <authorList>
            <consortium name="The Broad Institute Genomics Platform"/>
            <consortium name="The Broad Institute Genome Sequencing Center for Infectious Disease"/>
            <person name="Wu L."/>
            <person name="Ma J."/>
        </authorList>
    </citation>
    <scope>NUCLEOTIDE SEQUENCE [LARGE SCALE GENOMIC DNA]</scope>
    <source>
        <strain evidence="6">JCM 17326</strain>
    </source>
</reference>
<dbReference type="InterPro" id="IPR011006">
    <property type="entry name" value="CheY-like_superfamily"/>
</dbReference>
<dbReference type="PROSITE" id="PS50043">
    <property type="entry name" value="HTH_LUXR_2"/>
    <property type="match status" value="1"/>
</dbReference>
<protein>
    <submittedName>
        <fullName evidence="5">Response regulator transcription factor</fullName>
    </submittedName>
</protein>
<feature type="domain" description="Response regulatory" evidence="4">
    <location>
        <begin position="6"/>
        <end position="119"/>
    </location>
</feature>
<dbReference type="SUPFAM" id="SSF52172">
    <property type="entry name" value="CheY-like"/>
    <property type="match status" value="1"/>
</dbReference>
<name>A0ABP6YTB7_9ACTN</name>
<evidence type="ECO:0000313" key="5">
    <source>
        <dbReference type="EMBL" id="GAA3590741.1"/>
    </source>
</evidence>
<sequence>MADVVRVLLADGEHLIRAALAALLTLEEGIEVAAEVGRGDEIAPAVAGHRADVAVLDIELPGMDVLAAAQQIAQRCGIVILASLPRPGYLRRAMAAGVGGFLGKDAPAEELATAIRKVAAGGRYLDTELAAGAMAASDSPLTEHERAALRLVRGGAAVARIATELHLTEGVVRGHLGSAMSKLGAVSSPEAIRNAQRLGWL</sequence>
<keyword evidence="6" id="KW-1185">Reference proteome</keyword>
<gene>
    <name evidence="5" type="ORF">GCM10022419_086770</name>
</gene>
<dbReference type="Gene3D" id="3.40.50.2300">
    <property type="match status" value="1"/>
</dbReference>
<dbReference type="PANTHER" id="PTHR43214">
    <property type="entry name" value="TWO-COMPONENT RESPONSE REGULATOR"/>
    <property type="match status" value="1"/>
</dbReference>
<dbReference type="EMBL" id="BAABDQ010000026">
    <property type="protein sequence ID" value="GAA3590741.1"/>
    <property type="molecule type" value="Genomic_DNA"/>
</dbReference>
<evidence type="ECO:0000256" key="1">
    <source>
        <dbReference type="ARBA" id="ARBA00023125"/>
    </source>
</evidence>
<organism evidence="5 6">
    <name type="scientific">Nonomuraea rosea</name>
    <dbReference type="NCBI Taxonomy" id="638574"/>
    <lineage>
        <taxon>Bacteria</taxon>
        <taxon>Bacillati</taxon>
        <taxon>Actinomycetota</taxon>
        <taxon>Actinomycetes</taxon>
        <taxon>Streptosporangiales</taxon>
        <taxon>Streptosporangiaceae</taxon>
        <taxon>Nonomuraea</taxon>
    </lineage>
</organism>
<feature type="domain" description="HTH luxR-type" evidence="3">
    <location>
        <begin position="134"/>
        <end position="199"/>
    </location>
</feature>
<dbReference type="PROSITE" id="PS50110">
    <property type="entry name" value="RESPONSE_REGULATORY"/>
    <property type="match status" value="1"/>
</dbReference>
<dbReference type="SMART" id="SM00448">
    <property type="entry name" value="REC"/>
    <property type="match status" value="1"/>
</dbReference>
<comment type="caution">
    <text evidence="5">The sequence shown here is derived from an EMBL/GenBank/DDBJ whole genome shotgun (WGS) entry which is preliminary data.</text>
</comment>
<keyword evidence="2" id="KW-0597">Phosphoprotein</keyword>
<dbReference type="InterPro" id="IPR001789">
    <property type="entry name" value="Sig_transdc_resp-reg_receiver"/>
</dbReference>
<dbReference type="SUPFAM" id="SSF46894">
    <property type="entry name" value="C-terminal effector domain of the bipartite response regulators"/>
    <property type="match status" value="1"/>
</dbReference>
<dbReference type="CDD" id="cd06170">
    <property type="entry name" value="LuxR_C_like"/>
    <property type="match status" value="1"/>
</dbReference>
<dbReference type="SMART" id="SM00421">
    <property type="entry name" value="HTH_LUXR"/>
    <property type="match status" value="1"/>
</dbReference>
<keyword evidence="1" id="KW-0238">DNA-binding</keyword>
<dbReference type="InterPro" id="IPR039420">
    <property type="entry name" value="WalR-like"/>
</dbReference>
<evidence type="ECO:0000259" key="3">
    <source>
        <dbReference type="PROSITE" id="PS50043"/>
    </source>
</evidence>
<dbReference type="Pfam" id="PF00196">
    <property type="entry name" value="GerE"/>
    <property type="match status" value="1"/>
</dbReference>
<accession>A0ABP6YTB7</accession>
<dbReference type="Pfam" id="PF00072">
    <property type="entry name" value="Response_reg"/>
    <property type="match status" value="1"/>
</dbReference>
<proteinExistence type="predicted"/>
<dbReference type="Proteomes" id="UP001500630">
    <property type="component" value="Unassembled WGS sequence"/>
</dbReference>